<comment type="function">
    <text evidence="12">DNA repair enzyme that has both DNA N-glycosylase activity and AP-lyase activity. The DNA N-glycosylase activity releases various damaged pyrimidines from DNA by cleaving the N-glycosidic bond, leaving an AP (apurinic/apyrimidinic) site. The AP-lyase activity cleaves the phosphodiester bond 3' to the AP site by a beta-elimination, leaving a 3'-terminal unsaturated sugar and a product with a terminal 5'-phosphate.</text>
</comment>
<dbReference type="PROSITE" id="PS01155">
    <property type="entry name" value="ENDONUCLEASE_III_2"/>
    <property type="match status" value="1"/>
</dbReference>
<dbReference type="InterPro" id="IPR011257">
    <property type="entry name" value="DNA_glycosylase"/>
</dbReference>
<evidence type="ECO:0000313" key="14">
    <source>
        <dbReference type="EMBL" id="OGI63682.1"/>
    </source>
</evidence>
<evidence type="ECO:0000256" key="11">
    <source>
        <dbReference type="ARBA" id="ARBA00023295"/>
    </source>
</evidence>
<dbReference type="GO" id="GO:0046872">
    <property type="term" value="F:metal ion binding"/>
    <property type="evidence" value="ECO:0007669"/>
    <property type="project" value="UniProtKB-KW"/>
</dbReference>
<evidence type="ECO:0000313" key="15">
    <source>
        <dbReference type="Proteomes" id="UP000178700"/>
    </source>
</evidence>
<accession>A0A1F6V221</accession>
<dbReference type="CDD" id="cd00056">
    <property type="entry name" value="ENDO3c"/>
    <property type="match status" value="1"/>
</dbReference>
<dbReference type="GO" id="GO:0003677">
    <property type="term" value="F:DNA binding"/>
    <property type="evidence" value="ECO:0007669"/>
    <property type="project" value="UniProtKB-UniRule"/>
</dbReference>
<dbReference type="Proteomes" id="UP000178700">
    <property type="component" value="Unassembled WGS sequence"/>
</dbReference>
<evidence type="ECO:0000256" key="3">
    <source>
        <dbReference type="ARBA" id="ARBA00022723"/>
    </source>
</evidence>
<protein>
    <recommendedName>
        <fullName evidence="12">Endonuclease III</fullName>
        <ecNumber evidence="12">4.2.99.18</ecNumber>
    </recommendedName>
    <alternativeName>
        <fullName evidence="12">DNA-(apurinic or apyrimidinic site) lyase</fullName>
    </alternativeName>
</protein>
<dbReference type="GO" id="GO:0006285">
    <property type="term" value="P:base-excision repair, AP site formation"/>
    <property type="evidence" value="ECO:0007669"/>
    <property type="project" value="TreeGrafter"/>
</dbReference>
<comment type="catalytic activity">
    <reaction evidence="12">
        <text>2'-deoxyribonucleotide-(2'-deoxyribose 5'-phosphate)-2'-deoxyribonucleotide-DNA = a 3'-end 2'-deoxyribonucleotide-(2,3-dehydro-2,3-deoxyribose 5'-phosphate)-DNA + a 5'-end 5'-phospho-2'-deoxyribonucleoside-DNA + H(+)</text>
        <dbReference type="Rhea" id="RHEA:66592"/>
        <dbReference type="Rhea" id="RHEA-COMP:13180"/>
        <dbReference type="Rhea" id="RHEA-COMP:16897"/>
        <dbReference type="Rhea" id="RHEA-COMP:17067"/>
        <dbReference type="ChEBI" id="CHEBI:15378"/>
        <dbReference type="ChEBI" id="CHEBI:136412"/>
        <dbReference type="ChEBI" id="CHEBI:157695"/>
        <dbReference type="ChEBI" id="CHEBI:167181"/>
        <dbReference type="EC" id="4.2.99.18"/>
    </reaction>
</comment>
<dbReference type="SMART" id="SM00478">
    <property type="entry name" value="ENDO3c"/>
    <property type="match status" value="1"/>
</dbReference>
<dbReference type="PANTHER" id="PTHR43286">
    <property type="entry name" value="ENDONUCLEASE III-LIKE PROTEIN 1"/>
    <property type="match status" value="1"/>
</dbReference>
<feature type="domain" description="HhH-GPD" evidence="13">
    <location>
        <begin position="36"/>
        <end position="183"/>
    </location>
</feature>
<comment type="caution">
    <text evidence="14">The sequence shown here is derived from an EMBL/GenBank/DDBJ whole genome shotgun (WGS) entry which is preliminary data.</text>
</comment>
<dbReference type="Pfam" id="PF00633">
    <property type="entry name" value="HHH"/>
    <property type="match status" value="1"/>
</dbReference>
<evidence type="ECO:0000256" key="4">
    <source>
        <dbReference type="ARBA" id="ARBA00022763"/>
    </source>
</evidence>
<dbReference type="InterPro" id="IPR005759">
    <property type="entry name" value="Nth"/>
</dbReference>
<feature type="binding site" evidence="12">
    <location>
        <position position="201"/>
    </location>
    <ligand>
        <name>[4Fe-4S] cluster</name>
        <dbReference type="ChEBI" id="CHEBI:49883"/>
    </ligand>
</feature>
<evidence type="ECO:0000256" key="2">
    <source>
        <dbReference type="ARBA" id="ARBA00022485"/>
    </source>
</evidence>
<name>A0A1F6V221_9BACT</name>
<dbReference type="GO" id="GO:0140078">
    <property type="term" value="F:class I DNA-(apurinic or apyrimidinic site) endonuclease activity"/>
    <property type="evidence" value="ECO:0007669"/>
    <property type="project" value="UniProtKB-EC"/>
</dbReference>
<dbReference type="InterPro" id="IPR000445">
    <property type="entry name" value="HhH_motif"/>
</dbReference>
<evidence type="ECO:0000256" key="5">
    <source>
        <dbReference type="ARBA" id="ARBA00022801"/>
    </source>
</evidence>
<comment type="similarity">
    <text evidence="1 12">Belongs to the Nth/MutY family.</text>
</comment>
<reference evidence="14 15" key="1">
    <citation type="journal article" date="2016" name="Nat. Commun.">
        <title>Thousands of microbial genomes shed light on interconnected biogeochemical processes in an aquifer system.</title>
        <authorList>
            <person name="Anantharaman K."/>
            <person name="Brown C.T."/>
            <person name="Hug L.A."/>
            <person name="Sharon I."/>
            <person name="Castelle C.J."/>
            <person name="Probst A.J."/>
            <person name="Thomas B.C."/>
            <person name="Singh A."/>
            <person name="Wilkins M.J."/>
            <person name="Karaoz U."/>
            <person name="Brodie E.L."/>
            <person name="Williams K.H."/>
            <person name="Hubbard S.S."/>
            <person name="Banfield J.F."/>
        </authorList>
    </citation>
    <scope>NUCLEOTIDE SEQUENCE [LARGE SCALE GENOMIC DNA]</scope>
</reference>
<keyword evidence="3 12" id="KW-0479">Metal-binding</keyword>
<keyword evidence="6 12" id="KW-0408">Iron</keyword>
<dbReference type="AlphaFoldDB" id="A0A1F6V221"/>
<keyword evidence="2 12" id="KW-0004">4Fe-4S</keyword>
<evidence type="ECO:0000259" key="13">
    <source>
        <dbReference type="SMART" id="SM00478"/>
    </source>
</evidence>
<proteinExistence type="inferred from homology"/>
<organism evidence="14 15">
    <name type="scientific">Candidatus Nomurabacteria bacterium RIFCSPHIGHO2_01_FULL_39_10</name>
    <dbReference type="NCBI Taxonomy" id="1801733"/>
    <lineage>
        <taxon>Bacteria</taxon>
        <taxon>Candidatus Nomuraibacteriota</taxon>
    </lineage>
</organism>
<dbReference type="GO" id="GO:0051539">
    <property type="term" value="F:4 iron, 4 sulfur cluster binding"/>
    <property type="evidence" value="ECO:0007669"/>
    <property type="project" value="UniProtKB-UniRule"/>
</dbReference>
<dbReference type="InterPro" id="IPR003265">
    <property type="entry name" value="HhH-GPD_domain"/>
</dbReference>
<dbReference type="GO" id="GO:0006289">
    <property type="term" value="P:nucleotide-excision repair"/>
    <property type="evidence" value="ECO:0007669"/>
    <property type="project" value="TreeGrafter"/>
</dbReference>
<dbReference type="PANTHER" id="PTHR43286:SF1">
    <property type="entry name" value="ENDONUCLEASE III-LIKE PROTEIN 1"/>
    <property type="match status" value="1"/>
</dbReference>
<dbReference type="EMBL" id="MFTJ01000065">
    <property type="protein sequence ID" value="OGI63682.1"/>
    <property type="molecule type" value="Genomic_DNA"/>
</dbReference>
<gene>
    <name evidence="12" type="primary">nth</name>
    <name evidence="14" type="ORF">A2642_05180</name>
</gene>
<evidence type="ECO:0000256" key="12">
    <source>
        <dbReference type="HAMAP-Rule" id="MF_00942"/>
    </source>
</evidence>
<sequence>MSTIFSLLEQHHPKTMLEELSELGYTPFQLLIATLLSARAKDSTVIPIVKELFKIYPTPQHFITLPQPQLEQHIYKIGFYKTKAKHVKALSAIIVEKYQSQIPNTLNQLTSLPGVGRKTANCILAYVFNQPAIAVDIHVHRISNRLSWTKTKTPQQTEHQLQTIVPKDQWININRLFVGHGQSICKPINPSCNRCSIIKYCEYGKKKMK</sequence>
<dbReference type="Gene3D" id="1.10.340.30">
    <property type="entry name" value="Hypothetical protein, domain 2"/>
    <property type="match status" value="1"/>
</dbReference>
<keyword evidence="8 12" id="KW-0238">DNA-binding</keyword>
<evidence type="ECO:0000256" key="9">
    <source>
        <dbReference type="ARBA" id="ARBA00023204"/>
    </source>
</evidence>
<dbReference type="FunFam" id="1.10.1670.10:FF:000001">
    <property type="entry name" value="Endonuclease III"/>
    <property type="match status" value="1"/>
</dbReference>
<dbReference type="EC" id="4.2.99.18" evidence="12"/>
<dbReference type="PIRSF" id="PIRSF001435">
    <property type="entry name" value="Nth"/>
    <property type="match status" value="1"/>
</dbReference>
<keyword evidence="9 12" id="KW-0234">DNA repair</keyword>
<feature type="binding site" evidence="12">
    <location>
        <position position="192"/>
    </location>
    <ligand>
        <name>[4Fe-4S] cluster</name>
        <dbReference type="ChEBI" id="CHEBI:49883"/>
    </ligand>
</feature>
<dbReference type="Gene3D" id="1.10.1670.10">
    <property type="entry name" value="Helix-hairpin-Helix base-excision DNA repair enzymes (C-terminal)"/>
    <property type="match status" value="1"/>
</dbReference>
<dbReference type="GO" id="GO:0000703">
    <property type="term" value="F:oxidized pyrimidine nucleobase lesion DNA N-glycosylase activity"/>
    <property type="evidence" value="ECO:0007669"/>
    <property type="project" value="TreeGrafter"/>
</dbReference>
<keyword evidence="5 12" id="KW-0378">Hydrolase</keyword>
<evidence type="ECO:0000256" key="8">
    <source>
        <dbReference type="ARBA" id="ARBA00023125"/>
    </source>
</evidence>
<dbReference type="InterPro" id="IPR023170">
    <property type="entry name" value="HhH_base_excis_C"/>
</dbReference>
<evidence type="ECO:0000256" key="7">
    <source>
        <dbReference type="ARBA" id="ARBA00023014"/>
    </source>
</evidence>
<dbReference type="SUPFAM" id="SSF48150">
    <property type="entry name" value="DNA-glycosylase"/>
    <property type="match status" value="1"/>
</dbReference>
<evidence type="ECO:0000256" key="1">
    <source>
        <dbReference type="ARBA" id="ARBA00008343"/>
    </source>
</evidence>
<feature type="binding site" evidence="12">
    <location>
        <position position="195"/>
    </location>
    <ligand>
        <name>[4Fe-4S] cluster</name>
        <dbReference type="ChEBI" id="CHEBI:49883"/>
    </ligand>
</feature>
<keyword evidence="11 12" id="KW-0326">Glycosidase</keyword>
<dbReference type="InterPro" id="IPR004036">
    <property type="entry name" value="Endonuclease-III-like_CS2"/>
</dbReference>
<keyword evidence="10 12" id="KW-0456">Lyase</keyword>
<dbReference type="FunFam" id="1.10.340.30:FF:000001">
    <property type="entry name" value="Endonuclease III"/>
    <property type="match status" value="1"/>
</dbReference>
<keyword evidence="4 12" id="KW-0227">DNA damage</keyword>
<evidence type="ECO:0000256" key="10">
    <source>
        <dbReference type="ARBA" id="ARBA00023239"/>
    </source>
</evidence>
<dbReference type="HAMAP" id="MF_00942">
    <property type="entry name" value="Nth"/>
    <property type="match status" value="1"/>
</dbReference>
<feature type="binding site" evidence="12">
    <location>
        <position position="185"/>
    </location>
    <ligand>
        <name>[4Fe-4S] cluster</name>
        <dbReference type="ChEBI" id="CHEBI:49883"/>
    </ligand>
</feature>
<dbReference type="Pfam" id="PF00730">
    <property type="entry name" value="HhH-GPD"/>
    <property type="match status" value="1"/>
</dbReference>
<comment type="cofactor">
    <cofactor evidence="12">
        <name>[4Fe-4S] cluster</name>
        <dbReference type="ChEBI" id="CHEBI:49883"/>
    </cofactor>
    <text evidence="12">Binds 1 [4Fe-4S] cluster.</text>
</comment>
<keyword evidence="7 12" id="KW-0411">Iron-sulfur</keyword>
<evidence type="ECO:0000256" key="6">
    <source>
        <dbReference type="ARBA" id="ARBA00023004"/>
    </source>
</evidence>